<feature type="transmembrane region" description="Helical" evidence="6">
    <location>
        <begin position="208"/>
        <end position="231"/>
    </location>
</feature>
<dbReference type="Proteomes" id="UP001152803">
    <property type="component" value="Unassembled WGS sequence"/>
</dbReference>
<keyword evidence="8" id="KW-1185">Reference proteome</keyword>
<dbReference type="SUPFAM" id="SSF48652">
    <property type="entry name" value="Tetraspanin"/>
    <property type="match status" value="1"/>
</dbReference>
<comment type="subcellular location">
    <subcellularLocation>
        <location evidence="1 6">Membrane</location>
        <topology evidence="1 6">Multi-pass membrane protein</topology>
    </subcellularLocation>
</comment>
<protein>
    <recommendedName>
        <fullName evidence="6">Tetraspanin</fullName>
    </recommendedName>
</protein>
<reference evidence="7" key="1">
    <citation type="journal article" date="2023" name="Science">
        <title>Genome structures resolve the early diversification of teleost fishes.</title>
        <authorList>
            <person name="Parey E."/>
            <person name="Louis A."/>
            <person name="Montfort J."/>
            <person name="Bouchez O."/>
            <person name="Roques C."/>
            <person name="Iampietro C."/>
            <person name="Lluch J."/>
            <person name="Castinel A."/>
            <person name="Donnadieu C."/>
            <person name="Desvignes T."/>
            <person name="Floi Bucao C."/>
            <person name="Jouanno E."/>
            <person name="Wen M."/>
            <person name="Mejri S."/>
            <person name="Dirks R."/>
            <person name="Jansen H."/>
            <person name="Henkel C."/>
            <person name="Chen W.J."/>
            <person name="Zahm M."/>
            <person name="Cabau C."/>
            <person name="Klopp C."/>
            <person name="Thompson A.W."/>
            <person name="Robinson-Rechavi M."/>
            <person name="Braasch I."/>
            <person name="Lecointre G."/>
            <person name="Bobe J."/>
            <person name="Postlethwait J.H."/>
            <person name="Berthelot C."/>
            <person name="Roest Crollius H."/>
            <person name="Guiguen Y."/>
        </authorList>
    </citation>
    <scope>NUCLEOTIDE SEQUENCE</scope>
    <source>
        <strain evidence="7">Concon-B</strain>
    </source>
</reference>
<dbReference type="EMBL" id="JAFJMO010000004">
    <property type="protein sequence ID" value="KAJ8278719.1"/>
    <property type="molecule type" value="Genomic_DNA"/>
</dbReference>
<feature type="transmembrane region" description="Helical" evidence="6">
    <location>
        <begin position="12"/>
        <end position="37"/>
    </location>
</feature>
<feature type="transmembrane region" description="Helical" evidence="6">
    <location>
        <begin position="87"/>
        <end position="110"/>
    </location>
</feature>
<evidence type="ECO:0000256" key="4">
    <source>
        <dbReference type="ARBA" id="ARBA00022989"/>
    </source>
</evidence>
<keyword evidence="5 6" id="KW-0472">Membrane</keyword>
<sequence>MISETRRKISKFVLQIACQLIWFAGLVLGLCGVYLLLNFKRNGLFFLDVYITLPAVVALACAVALFASGVFGCWVSVRDSSTCLQALFAYLLIIVFCLEATAAALAFVNIGKIGAELAPLQNIFQNYSGSNQDPASRAVDSIQEQMQCCGVWDYTDWETTSWFKRTGKFSVPQSCCNSTFHACNGSVSQPFMLYPQGCRERLEDGISFILHLIIYYVVAATLVQIVGLVSVAQLMKQQPRRESAVQTHKRTVVTDKQIWDL</sequence>
<keyword evidence="4 6" id="KW-1133">Transmembrane helix</keyword>
<dbReference type="InterPro" id="IPR000301">
    <property type="entry name" value="Tetraspanin_animals"/>
</dbReference>
<dbReference type="InterPro" id="IPR018499">
    <property type="entry name" value="Tetraspanin/Peripherin"/>
</dbReference>
<dbReference type="Pfam" id="PF00335">
    <property type="entry name" value="Tetraspanin"/>
    <property type="match status" value="1"/>
</dbReference>
<evidence type="ECO:0000256" key="1">
    <source>
        <dbReference type="ARBA" id="ARBA00004141"/>
    </source>
</evidence>
<dbReference type="PRINTS" id="PR00259">
    <property type="entry name" value="TMFOUR"/>
</dbReference>
<dbReference type="PIRSF" id="PIRSF002419">
    <property type="entry name" value="Tetraspanin"/>
    <property type="match status" value="1"/>
</dbReference>
<dbReference type="OrthoDB" id="10033535at2759"/>
<name>A0A9Q1I2H3_CONCO</name>
<evidence type="ECO:0000313" key="7">
    <source>
        <dbReference type="EMBL" id="KAJ8278719.1"/>
    </source>
</evidence>
<keyword evidence="3 6" id="KW-0812">Transmembrane</keyword>
<dbReference type="PANTHER" id="PTHR19282">
    <property type="entry name" value="TETRASPANIN"/>
    <property type="match status" value="1"/>
</dbReference>
<evidence type="ECO:0000256" key="5">
    <source>
        <dbReference type="ARBA" id="ARBA00023136"/>
    </source>
</evidence>
<gene>
    <name evidence="7" type="ORF">COCON_G00057850</name>
</gene>
<comment type="caution">
    <text evidence="7">The sequence shown here is derived from an EMBL/GenBank/DDBJ whole genome shotgun (WGS) entry which is preliminary data.</text>
</comment>
<evidence type="ECO:0000256" key="2">
    <source>
        <dbReference type="ARBA" id="ARBA00006840"/>
    </source>
</evidence>
<feature type="transmembrane region" description="Helical" evidence="6">
    <location>
        <begin position="49"/>
        <end position="75"/>
    </location>
</feature>
<dbReference type="GO" id="GO:0005886">
    <property type="term" value="C:plasma membrane"/>
    <property type="evidence" value="ECO:0007669"/>
    <property type="project" value="TreeGrafter"/>
</dbReference>
<accession>A0A9Q1I2H3</accession>
<organism evidence="7 8">
    <name type="scientific">Conger conger</name>
    <name type="common">Conger eel</name>
    <name type="synonym">Muraena conger</name>
    <dbReference type="NCBI Taxonomy" id="82655"/>
    <lineage>
        <taxon>Eukaryota</taxon>
        <taxon>Metazoa</taxon>
        <taxon>Chordata</taxon>
        <taxon>Craniata</taxon>
        <taxon>Vertebrata</taxon>
        <taxon>Euteleostomi</taxon>
        <taxon>Actinopterygii</taxon>
        <taxon>Neopterygii</taxon>
        <taxon>Teleostei</taxon>
        <taxon>Anguilliformes</taxon>
        <taxon>Congridae</taxon>
        <taxon>Conger</taxon>
    </lineage>
</organism>
<evidence type="ECO:0000256" key="6">
    <source>
        <dbReference type="RuleBase" id="RU361218"/>
    </source>
</evidence>
<dbReference type="InterPro" id="IPR008952">
    <property type="entry name" value="Tetraspanin_EC2_sf"/>
</dbReference>
<proteinExistence type="inferred from homology"/>
<evidence type="ECO:0000256" key="3">
    <source>
        <dbReference type="ARBA" id="ARBA00022692"/>
    </source>
</evidence>
<dbReference type="Gene3D" id="1.10.1450.10">
    <property type="entry name" value="Tetraspanin"/>
    <property type="match status" value="1"/>
</dbReference>
<dbReference type="AlphaFoldDB" id="A0A9Q1I2H3"/>
<dbReference type="PANTHER" id="PTHR19282:SF477">
    <property type="entry name" value="TETRASPANIN"/>
    <property type="match status" value="1"/>
</dbReference>
<comment type="similarity">
    <text evidence="2 6">Belongs to the tetraspanin (TM4SF) family.</text>
</comment>
<evidence type="ECO:0000313" key="8">
    <source>
        <dbReference type="Proteomes" id="UP001152803"/>
    </source>
</evidence>